<feature type="transmembrane region" description="Helical" evidence="1">
    <location>
        <begin position="46"/>
        <end position="66"/>
    </location>
</feature>
<feature type="transmembrane region" description="Helical" evidence="1">
    <location>
        <begin position="7"/>
        <end position="26"/>
    </location>
</feature>
<gene>
    <name evidence="2" type="ORF">NADRNF5_1355</name>
</gene>
<feature type="transmembrane region" description="Helical" evidence="1">
    <location>
        <begin position="99"/>
        <end position="132"/>
    </location>
</feature>
<sequence length="267" mass="31105">MMDNRWKYVISSIVFITCIGILYFLLTIDFQDNSFMIYPINESVKVHHLFLIPVLTYFVFFIVWMITKKYVAECLENLIYNWPKKGLIKIIDSNTRDDIIGFFILSTVITGFVWYVLGISTSEVFLALVPFTELVPELYVPCEALAQILDDFFGDIEYILLLIGPIWVLILKRSRQYEIKHSKENKQRGFRTLVLFFWAAIALFAADNSFELGCDNDRPPGIYLLPPSPAYNLLTDMISALIYGGLITLFIFVLNKYFTKWFNLEKN</sequence>
<dbReference type="EMBL" id="CP011070">
    <property type="protein sequence ID" value="AJW71041.1"/>
    <property type="molecule type" value="Genomic_DNA"/>
</dbReference>
<reference evidence="3" key="1">
    <citation type="submission" date="2015-03" db="EMBL/GenBank/DDBJ databases">
        <title>Characterization of two novel Thaumarchaeota isolated from the Northern Adriatic Sea.</title>
        <authorList>
            <person name="Bayer B."/>
            <person name="Vojvoda J."/>
            <person name="Offre P."/>
            <person name="Srivastava A."/>
            <person name="Elisabeth N."/>
            <person name="Garcia J.A.L."/>
            <person name="Schleper C."/>
            <person name="Herndl G.J."/>
        </authorList>
    </citation>
    <scope>NUCLEOTIDE SEQUENCE [LARGE SCALE GENOMIC DNA]</scope>
    <source>
        <strain evidence="3">NF5</strain>
    </source>
</reference>
<organism evidence="2 3">
    <name type="scientific">Nitrosopumilus adriaticus</name>
    <dbReference type="NCBI Taxonomy" id="1580092"/>
    <lineage>
        <taxon>Archaea</taxon>
        <taxon>Nitrososphaerota</taxon>
        <taxon>Nitrososphaeria</taxon>
        <taxon>Nitrosopumilales</taxon>
        <taxon>Nitrosopumilaceae</taxon>
        <taxon>Nitrosopumilus</taxon>
    </lineage>
</organism>
<dbReference type="STRING" id="1580092.NADRNF5_1355"/>
<keyword evidence="1" id="KW-1133">Transmembrane helix</keyword>
<keyword evidence="1" id="KW-0472">Membrane</keyword>
<feature type="transmembrane region" description="Helical" evidence="1">
    <location>
        <begin position="192"/>
        <end position="210"/>
    </location>
</feature>
<evidence type="ECO:0000313" key="3">
    <source>
        <dbReference type="Proteomes" id="UP000032408"/>
    </source>
</evidence>
<feature type="transmembrane region" description="Helical" evidence="1">
    <location>
        <begin position="152"/>
        <end position="171"/>
    </location>
</feature>
<protein>
    <submittedName>
        <fullName evidence="2">Uncharacterized protein</fullName>
    </submittedName>
</protein>
<dbReference type="AlphaFoldDB" id="A0A0D5C2U8"/>
<accession>A0A0D5C2U8</accession>
<name>A0A0D5C2U8_9ARCH</name>
<proteinExistence type="predicted"/>
<dbReference type="HOGENOM" id="CLU_1040524_0_0_2"/>
<keyword evidence="1" id="KW-0812">Transmembrane</keyword>
<dbReference type="KEGG" id="nin:NADRNF5_1355"/>
<reference evidence="2 3" key="2">
    <citation type="journal article" date="2016" name="ISME J.">
        <title>Physiological and genomic characterization of two novel marine thaumarchaeal strains indicates niche differentiation.</title>
        <authorList>
            <person name="Bayer B."/>
            <person name="Vojvoda J."/>
            <person name="Offre P."/>
            <person name="Alves R.J."/>
            <person name="Elisabeth N.H."/>
            <person name="Garcia J.A."/>
            <person name="Volland J.M."/>
            <person name="Srivastava A."/>
            <person name="Schleper C."/>
            <person name="Herndl G.J."/>
        </authorList>
    </citation>
    <scope>NUCLEOTIDE SEQUENCE [LARGE SCALE GENOMIC DNA]</scope>
    <source>
        <strain evidence="2 3">NF5</strain>
    </source>
</reference>
<feature type="transmembrane region" description="Helical" evidence="1">
    <location>
        <begin position="230"/>
        <end position="254"/>
    </location>
</feature>
<keyword evidence="3" id="KW-1185">Reference proteome</keyword>
<dbReference type="Proteomes" id="UP000032408">
    <property type="component" value="Chromosome"/>
</dbReference>
<evidence type="ECO:0000256" key="1">
    <source>
        <dbReference type="SAM" id="Phobius"/>
    </source>
</evidence>
<evidence type="ECO:0000313" key="2">
    <source>
        <dbReference type="EMBL" id="AJW71041.1"/>
    </source>
</evidence>